<dbReference type="EMBL" id="JAPDNT010000001">
    <property type="protein sequence ID" value="MCW3473334.1"/>
    <property type="molecule type" value="Genomic_DNA"/>
</dbReference>
<dbReference type="RefSeq" id="WP_264711907.1">
    <property type="nucleotide sequence ID" value="NZ_JAPDNT010000001.1"/>
</dbReference>
<protein>
    <submittedName>
        <fullName evidence="5">Pyridoxal-phosphate dependent enzyme</fullName>
    </submittedName>
</protein>
<dbReference type="GO" id="GO:0009097">
    <property type="term" value="P:isoleucine biosynthetic process"/>
    <property type="evidence" value="ECO:0007669"/>
    <property type="project" value="TreeGrafter"/>
</dbReference>
<dbReference type="GO" id="GO:0004794">
    <property type="term" value="F:threonine deaminase activity"/>
    <property type="evidence" value="ECO:0007669"/>
    <property type="project" value="TreeGrafter"/>
</dbReference>
<evidence type="ECO:0000256" key="3">
    <source>
        <dbReference type="ARBA" id="ARBA00023239"/>
    </source>
</evidence>
<dbReference type="PROSITE" id="PS00165">
    <property type="entry name" value="DEHYDRATASE_SER_THR"/>
    <property type="match status" value="1"/>
</dbReference>
<reference evidence="5" key="1">
    <citation type="submission" date="2022-09" db="EMBL/GenBank/DDBJ databases">
        <title>Rhodovastum sp. nov. RN2-1 isolated from soil in Seongnam, South Korea.</title>
        <authorList>
            <person name="Le N.T."/>
        </authorList>
    </citation>
    <scope>NUCLEOTIDE SEQUENCE</scope>
    <source>
        <strain evidence="5">RN2-1</strain>
    </source>
</reference>
<gene>
    <name evidence="5" type="ORF">OL599_01985</name>
</gene>
<evidence type="ECO:0000313" key="6">
    <source>
        <dbReference type="Proteomes" id="UP001165679"/>
    </source>
</evidence>
<dbReference type="PANTHER" id="PTHR48078">
    <property type="entry name" value="THREONINE DEHYDRATASE, MITOCHONDRIAL-RELATED"/>
    <property type="match status" value="1"/>
</dbReference>
<accession>A0AA41YI42</accession>
<name>A0AA41YI42_9PROT</name>
<evidence type="ECO:0000259" key="4">
    <source>
        <dbReference type="Pfam" id="PF00291"/>
    </source>
</evidence>
<evidence type="ECO:0000256" key="2">
    <source>
        <dbReference type="ARBA" id="ARBA00022898"/>
    </source>
</evidence>
<dbReference type="Proteomes" id="UP001165679">
    <property type="component" value="Unassembled WGS sequence"/>
</dbReference>
<dbReference type="GO" id="GO:0030170">
    <property type="term" value="F:pyridoxal phosphate binding"/>
    <property type="evidence" value="ECO:0007669"/>
    <property type="project" value="InterPro"/>
</dbReference>
<keyword evidence="6" id="KW-1185">Reference proteome</keyword>
<dbReference type="AlphaFoldDB" id="A0AA41YI42"/>
<dbReference type="GO" id="GO:0006565">
    <property type="term" value="P:L-serine catabolic process"/>
    <property type="evidence" value="ECO:0007669"/>
    <property type="project" value="TreeGrafter"/>
</dbReference>
<dbReference type="Gene3D" id="3.40.50.1100">
    <property type="match status" value="2"/>
</dbReference>
<dbReference type="InterPro" id="IPR001926">
    <property type="entry name" value="TrpB-like_PALP"/>
</dbReference>
<comment type="caution">
    <text evidence="5">The sequence shown here is derived from an EMBL/GenBank/DDBJ whole genome shotgun (WGS) entry which is preliminary data.</text>
</comment>
<dbReference type="SUPFAM" id="SSF53686">
    <property type="entry name" value="Tryptophan synthase beta subunit-like PLP-dependent enzymes"/>
    <property type="match status" value="1"/>
</dbReference>
<dbReference type="PANTHER" id="PTHR48078:SF6">
    <property type="entry name" value="L-THREONINE DEHYDRATASE CATABOLIC TDCB"/>
    <property type="match status" value="1"/>
</dbReference>
<keyword evidence="2" id="KW-0663">Pyridoxal phosphate</keyword>
<dbReference type="InterPro" id="IPR050147">
    <property type="entry name" value="Ser/Thr_Dehydratase"/>
</dbReference>
<evidence type="ECO:0000256" key="1">
    <source>
        <dbReference type="ARBA" id="ARBA00001933"/>
    </source>
</evidence>
<sequence length="377" mass="39313">MTLAYLDPRSGETFPIDTPRWCGPGQAPLLLTPLPGITRDQIDPATRSLWRYRAALPMGVPSPITMGEGCTPLVTRRLHGADVRLKCEWFMPTGSFKDRGASVMLSLLRQQGITDVLEDSSGNGGAAVAAYAAAGGLRATIMAPASTSPAKTVQMRAHGAAVELIPGTRQDTADAAVARSSQVFYASHNWHPFFLHGTKTLAYELWEDLGFRAPDNVIVPCGAGSNVLGCEIGFSELLRAGEIDAPPRIFAAQPANCGPIAAAFLAGSEHPVPSPVRPTIAEGTAIAAPIRLSEVLGALRETGGGAVMLTEEEIGTATLDLARSGIYVEPTSAQAAAAFGKLLASGAITPEQTTVLVLTGTGLKATPRIAELLGITL</sequence>
<dbReference type="GO" id="GO:0003941">
    <property type="term" value="F:L-serine ammonia-lyase activity"/>
    <property type="evidence" value="ECO:0007669"/>
    <property type="project" value="TreeGrafter"/>
</dbReference>
<dbReference type="GO" id="GO:0006567">
    <property type="term" value="P:L-threonine catabolic process"/>
    <property type="evidence" value="ECO:0007669"/>
    <property type="project" value="TreeGrafter"/>
</dbReference>
<dbReference type="InterPro" id="IPR000634">
    <property type="entry name" value="Ser/Thr_deHydtase_PyrdxlP-BS"/>
</dbReference>
<feature type="domain" description="Tryptophan synthase beta chain-like PALP" evidence="4">
    <location>
        <begin position="64"/>
        <end position="360"/>
    </location>
</feature>
<organism evidence="5 6">
    <name type="scientific">Limobrevibacterium gyesilva</name>
    <dbReference type="NCBI Taxonomy" id="2991712"/>
    <lineage>
        <taxon>Bacteria</taxon>
        <taxon>Pseudomonadati</taxon>
        <taxon>Pseudomonadota</taxon>
        <taxon>Alphaproteobacteria</taxon>
        <taxon>Acetobacterales</taxon>
        <taxon>Acetobacteraceae</taxon>
        <taxon>Limobrevibacterium</taxon>
    </lineage>
</organism>
<evidence type="ECO:0000313" key="5">
    <source>
        <dbReference type="EMBL" id="MCW3473334.1"/>
    </source>
</evidence>
<reference evidence="5" key="2">
    <citation type="submission" date="2022-10" db="EMBL/GenBank/DDBJ databases">
        <authorList>
            <person name="Trinh H.N."/>
        </authorList>
    </citation>
    <scope>NUCLEOTIDE SEQUENCE</scope>
    <source>
        <strain evidence="5">RN2-1</strain>
    </source>
</reference>
<dbReference type="Pfam" id="PF00291">
    <property type="entry name" value="PALP"/>
    <property type="match status" value="1"/>
</dbReference>
<dbReference type="InterPro" id="IPR036052">
    <property type="entry name" value="TrpB-like_PALP_sf"/>
</dbReference>
<comment type="cofactor">
    <cofactor evidence="1">
        <name>pyridoxal 5'-phosphate</name>
        <dbReference type="ChEBI" id="CHEBI:597326"/>
    </cofactor>
</comment>
<proteinExistence type="predicted"/>
<keyword evidence="3" id="KW-0456">Lyase</keyword>